<dbReference type="GO" id="GO:0019722">
    <property type="term" value="P:calcium-mediated signaling"/>
    <property type="evidence" value="ECO:0007669"/>
    <property type="project" value="TreeGrafter"/>
</dbReference>
<dbReference type="GO" id="GO:0060326">
    <property type="term" value="P:cell chemotaxis"/>
    <property type="evidence" value="ECO:0007669"/>
    <property type="project" value="TreeGrafter"/>
</dbReference>
<dbReference type="FunFam" id="1.20.1070.10:FF:000026">
    <property type="entry name" value="C-C chemokine receptor type 5"/>
    <property type="match status" value="1"/>
</dbReference>
<feature type="transmembrane region" description="Helical" evidence="9">
    <location>
        <begin position="185"/>
        <end position="205"/>
    </location>
</feature>
<sequence length="383" mass="43655">MATTSATSTVNTSSLATTMTTNFTSLLTSVVTTIASLVPSTNSSEDYYDDLDDVDYEESAPCYKSDTTRLAAQVVPALYLLVFLFGLLGNILVVIIVIRYMKIKNLTSMLLLNLAISDLLFLLTLPFWMHYIGMYHDWTFGISLCKLLRGVCYMSLYSQVFCIILLTVDRYLAVVYAVTALRFRTVTCGIVTCVCTWFLAGLLSLPEFFFHGHQDDNGRVQCDPYYPEMSTNVWRRAHVAKVIMLSLILPLLIMAVCYYVIIRRLLRRPSKKKYKATRLIFVIMVAYFVFWTPYNIVLLLSTFHATLLNLQCALSSNLDMALLITKTVAYTHCCINPVIYAFVGEKFRRYLYHFFHTYVAIYLCKYIPFLSGDGEGKEGPTRI</sequence>
<evidence type="ECO:0000313" key="11">
    <source>
        <dbReference type="EMBL" id="ABN14163.1"/>
    </source>
</evidence>
<dbReference type="Pfam" id="PF00001">
    <property type="entry name" value="7tm_1"/>
    <property type="match status" value="1"/>
</dbReference>
<evidence type="ECO:0000256" key="4">
    <source>
        <dbReference type="ARBA" id="ARBA00023040"/>
    </source>
</evidence>
<feature type="transmembrane region" description="Helical" evidence="9">
    <location>
        <begin position="320"/>
        <end position="343"/>
    </location>
</feature>
<evidence type="ECO:0000256" key="8">
    <source>
        <dbReference type="ARBA" id="ARBA00023224"/>
    </source>
</evidence>
<reference evidence="11" key="1">
    <citation type="journal article" date="2007" name="J. Gen. Virol.">
        <title>Sequence analysis of the equid herpesvirus 2 chemokine receptor homologues E1, ORF74 and E6 demonstrates high sequence divergence between field isolates.</title>
        <authorList>
            <person name="Sharp E.L."/>
            <person name="Farrell H.E."/>
            <person name="Borchers K."/>
            <person name="Holmes E.C."/>
            <person name="Davis-Poynter N.J."/>
        </authorList>
    </citation>
    <scope>NUCLEOTIDE SEQUENCE</scope>
    <source>
        <strain evidence="11">Ger-8</strain>
    </source>
</reference>
<keyword evidence="5 9" id="KW-0472">Membrane</keyword>
<organism evidence="11">
    <name type="scientific">Equid gammaherpesvirus 2</name>
    <name type="common">Equine herpesvirus 2</name>
    <dbReference type="NCBI Taxonomy" id="12657"/>
    <lineage>
        <taxon>Viruses</taxon>
        <taxon>Duplodnaviria</taxon>
        <taxon>Heunggongvirae</taxon>
        <taxon>Peploviricota</taxon>
        <taxon>Herviviricetes</taxon>
        <taxon>Herpesvirales</taxon>
        <taxon>Orthoherpesviridae</taxon>
        <taxon>Gammaherpesvirinae</taxon>
        <taxon>Percavirus</taxon>
        <taxon>Percavirus equidgamma2</taxon>
    </lineage>
</organism>
<feature type="transmembrane region" description="Helical" evidence="9">
    <location>
        <begin position="239"/>
        <end position="261"/>
    </location>
</feature>
<dbReference type="SUPFAM" id="SSF81321">
    <property type="entry name" value="Family A G protein-coupled receptor-like"/>
    <property type="match status" value="1"/>
</dbReference>
<dbReference type="GO" id="GO:0006955">
    <property type="term" value="P:immune response"/>
    <property type="evidence" value="ECO:0007669"/>
    <property type="project" value="InterPro"/>
</dbReference>
<keyword evidence="7" id="KW-0675">Receptor</keyword>
<keyword evidence="3 9" id="KW-1133">Transmembrane helix</keyword>
<proteinExistence type="predicted"/>
<feature type="transmembrane region" description="Helical" evidence="9">
    <location>
        <begin position="77"/>
        <end position="98"/>
    </location>
</feature>
<feature type="transmembrane region" description="Helical" evidence="9">
    <location>
        <begin position="156"/>
        <end position="178"/>
    </location>
</feature>
<evidence type="ECO:0000259" key="10">
    <source>
        <dbReference type="PROSITE" id="PS50262"/>
    </source>
</evidence>
<dbReference type="GO" id="GO:0016493">
    <property type="term" value="F:C-C chemokine receptor activity"/>
    <property type="evidence" value="ECO:0007669"/>
    <property type="project" value="InterPro"/>
</dbReference>
<dbReference type="PRINTS" id="PR01106">
    <property type="entry name" value="CHEMOKINER1"/>
</dbReference>
<dbReference type="InterPro" id="IPR000355">
    <property type="entry name" value="Chemokine_rcpt"/>
</dbReference>
<accession>A3F174</accession>
<dbReference type="PANTHER" id="PTHR10489">
    <property type="entry name" value="CELL ADHESION MOLECULE"/>
    <property type="match status" value="1"/>
</dbReference>
<dbReference type="InterPro" id="IPR017452">
    <property type="entry name" value="GPCR_Rhodpsn_7TM"/>
</dbReference>
<dbReference type="InterPro" id="IPR002236">
    <property type="entry name" value="Chemokine_CCR1"/>
</dbReference>
<gene>
    <name evidence="11" type="primary">E1</name>
</gene>
<name>A3F174_9GAMA</name>
<dbReference type="EMBL" id="EF182622">
    <property type="protein sequence ID" value="ABN14163.1"/>
    <property type="molecule type" value="Genomic_DNA"/>
</dbReference>
<dbReference type="InterPro" id="IPR000276">
    <property type="entry name" value="GPCR_Rhodpsn"/>
</dbReference>
<evidence type="ECO:0000256" key="3">
    <source>
        <dbReference type="ARBA" id="ARBA00022989"/>
    </source>
</evidence>
<dbReference type="PROSITE" id="PS50262">
    <property type="entry name" value="G_PROTEIN_RECEP_F1_2"/>
    <property type="match status" value="1"/>
</dbReference>
<dbReference type="GO" id="GO:0007204">
    <property type="term" value="P:positive regulation of cytosolic calcium ion concentration"/>
    <property type="evidence" value="ECO:0007669"/>
    <property type="project" value="TreeGrafter"/>
</dbReference>
<dbReference type="PRINTS" id="PR00657">
    <property type="entry name" value="CCCHEMOKINER"/>
</dbReference>
<keyword evidence="4" id="KW-0297">G-protein coupled receptor</keyword>
<keyword evidence="6" id="KW-1015">Disulfide bond</keyword>
<evidence type="ECO:0000256" key="6">
    <source>
        <dbReference type="ARBA" id="ARBA00023157"/>
    </source>
</evidence>
<keyword evidence="2 9" id="KW-0812">Transmembrane</keyword>
<evidence type="ECO:0000256" key="7">
    <source>
        <dbReference type="ARBA" id="ARBA00023170"/>
    </source>
</evidence>
<dbReference type="InterPro" id="IPR050119">
    <property type="entry name" value="CCR1-9-like"/>
</dbReference>
<comment type="subcellular location">
    <subcellularLocation>
        <location evidence="1">Membrane</location>
        <topology evidence="1">Multi-pass membrane protein</topology>
    </subcellularLocation>
</comment>
<dbReference type="Gene3D" id="1.20.1070.10">
    <property type="entry name" value="Rhodopsin 7-helix transmembrane proteins"/>
    <property type="match status" value="1"/>
</dbReference>
<dbReference type="PANTHER" id="PTHR10489:SF649">
    <property type="entry name" value="C-C CHEMOKINE RECEPTOR TYPE 3"/>
    <property type="match status" value="1"/>
</dbReference>
<feature type="transmembrane region" description="Helical" evidence="9">
    <location>
        <begin position="350"/>
        <end position="369"/>
    </location>
</feature>
<evidence type="ECO:0000256" key="1">
    <source>
        <dbReference type="ARBA" id="ARBA00004141"/>
    </source>
</evidence>
<feature type="transmembrane region" description="Helical" evidence="9">
    <location>
        <begin position="110"/>
        <end position="129"/>
    </location>
</feature>
<dbReference type="PRINTS" id="PR00237">
    <property type="entry name" value="GPCRRHODOPSN"/>
</dbReference>
<dbReference type="GO" id="GO:0019957">
    <property type="term" value="F:C-C chemokine binding"/>
    <property type="evidence" value="ECO:0007669"/>
    <property type="project" value="TreeGrafter"/>
</dbReference>
<protein>
    <submittedName>
        <fullName evidence="11">E1</fullName>
    </submittedName>
</protein>
<keyword evidence="8" id="KW-0807">Transducer</keyword>
<feature type="transmembrane region" description="Helical" evidence="9">
    <location>
        <begin position="281"/>
        <end position="300"/>
    </location>
</feature>
<evidence type="ECO:0000256" key="9">
    <source>
        <dbReference type="SAM" id="Phobius"/>
    </source>
</evidence>
<evidence type="ECO:0000256" key="5">
    <source>
        <dbReference type="ARBA" id="ARBA00023136"/>
    </source>
</evidence>
<feature type="domain" description="G-protein coupled receptors family 1 profile" evidence="10">
    <location>
        <begin position="89"/>
        <end position="340"/>
    </location>
</feature>
<evidence type="ECO:0000256" key="2">
    <source>
        <dbReference type="ARBA" id="ARBA00022692"/>
    </source>
</evidence>
<dbReference type="GO" id="GO:0016020">
    <property type="term" value="C:membrane"/>
    <property type="evidence" value="ECO:0007669"/>
    <property type="project" value="UniProtKB-SubCell"/>
</dbReference>